<organism evidence="16 17">
    <name type="scientific">Talaromyces islandicus</name>
    <name type="common">Penicillium islandicum</name>
    <dbReference type="NCBI Taxonomy" id="28573"/>
    <lineage>
        <taxon>Eukaryota</taxon>
        <taxon>Fungi</taxon>
        <taxon>Dikarya</taxon>
        <taxon>Ascomycota</taxon>
        <taxon>Pezizomycotina</taxon>
        <taxon>Eurotiomycetes</taxon>
        <taxon>Eurotiomycetidae</taxon>
        <taxon>Eurotiales</taxon>
        <taxon>Trichocomaceae</taxon>
        <taxon>Talaromyces</taxon>
        <taxon>Talaromyces sect. Islandici</taxon>
    </lineage>
</organism>
<dbReference type="EMBL" id="CVMT01000002">
    <property type="protein sequence ID" value="CRG86175.1"/>
    <property type="molecule type" value="Genomic_DNA"/>
</dbReference>
<dbReference type="AlphaFoldDB" id="A0A0U1LSC5"/>
<evidence type="ECO:0000256" key="13">
    <source>
        <dbReference type="ARBA" id="ARBA00046701"/>
    </source>
</evidence>
<keyword evidence="4 14" id="KW-0812">Transmembrane</keyword>
<feature type="transmembrane region" description="Helical" evidence="14">
    <location>
        <begin position="462"/>
        <end position="484"/>
    </location>
</feature>
<keyword evidence="9 14" id="KW-0406">Ion transport</keyword>
<evidence type="ECO:0000256" key="4">
    <source>
        <dbReference type="ARBA" id="ARBA00022692"/>
    </source>
</evidence>
<dbReference type="InterPro" id="IPR039204">
    <property type="entry name" value="MRS2-like"/>
</dbReference>
<evidence type="ECO:0000256" key="9">
    <source>
        <dbReference type="ARBA" id="ARBA00023065"/>
    </source>
</evidence>
<keyword evidence="6 14" id="KW-0460">Magnesium</keyword>
<evidence type="ECO:0000256" key="2">
    <source>
        <dbReference type="ARBA" id="ARBA00009765"/>
    </source>
</evidence>
<dbReference type="OrthoDB" id="10251508at2759"/>
<comment type="function">
    <text evidence="12">High-conductance magnesium-selective channel that mediates the influx of magnesium into the mitochondrial matrix. Essential for the splicing of mRNA group II introns in mitochondria by affecting mitochondrial magnesium concentrations, which are critical for group II intron splicing. It also suppresses a variety of mitochondrial intron mutations and its absence may disturb the assembly of mitochondrial membrane complexes.</text>
</comment>
<name>A0A0U1LSC5_TALIS</name>
<feature type="transmembrane region" description="Helical" evidence="14">
    <location>
        <begin position="432"/>
        <end position="450"/>
    </location>
</feature>
<dbReference type="PANTHER" id="PTHR13890">
    <property type="entry name" value="RNA SPLICING PROTEIN MRS2, MITOCHONDRIAL"/>
    <property type="match status" value="1"/>
</dbReference>
<keyword evidence="3 14" id="KW-0813">Transport</keyword>
<evidence type="ECO:0000256" key="15">
    <source>
        <dbReference type="SAM" id="MobiDB-lite"/>
    </source>
</evidence>
<evidence type="ECO:0000256" key="12">
    <source>
        <dbReference type="ARBA" id="ARBA00046105"/>
    </source>
</evidence>
<proteinExistence type="inferred from homology"/>
<dbReference type="PANTHER" id="PTHR13890:SF0">
    <property type="entry name" value="MAGNESIUM TRANSPORTER MRS2 HOMOLOG, MITOCHONDRIAL"/>
    <property type="match status" value="1"/>
</dbReference>
<dbReference type="CDD" id="cd12823">
    <property type="entry name" value="Mrs2_Mfm1p-like"/>
    <property type="match status" value="1"/>
</dbReference>
<dbReference type="Gene3D" id="1.20.58.340">
    <property type="entry name" value="Magnesium transport protein CorA, transmembrane region"/>
    <property type="match status" value="1"/>
</dbReference>
<evidence type="ECO:0000256" key="11">
    <source>
        <dbReference type="ARBA" id="ARBA00023136"/>
    </source>
</evidence>
<dbReference type="FunFam" id="1.20.58.340:FF:000005">
    <property type="entry name" value="Inner membrane magnesium transporter MRS2"/>
    <property type="match status" value="1"/>
</dbReference>
<dbReference type="Gene3D" id="2.40.128.330">
    <property type="match status" value="1"/>
</dbReference>
<keyword evidence="8 14" id="KW-1133">Transmembrane helix</keyword>
<dbReference type="GO" id="GO:0015095">
    <property type="term" value="F:magnesium ion transmembrane transporter activity"/>
    <property type="evidence" value="ECO:0007669"/>
    <property type="project" value="UniProtKB-ARBA"/>
</dbReference>
<keyword evidence="10" id="KW-0496">Mitochondrion</keyword>
<evidence type="ECO:0000256" key="8">
    <source>
        <dbReference type="ARBA" id="ARBA00022989"/>
    </source>
</evidence>
<evidence type="ECO:0000256" key="1">
    <source>
        <dbReference type="ARBA" id="ARBA00004448"/>
    </source>
</evidence>
<evidence type="ECO:0000256" key="6">
    <source>
        <dbReference type="ARBA" id="ARBA00022842"/>
    </source>
</evidence>
<accession>A0A0U1LSC5</accession>
<comment type="subunit">
    <text evidence="13">Homopentamer. Forms homooligomers. Interacts with MFM1.</text>
</comment>
<dbReference type="GO" id="GO:0005743">
    <property type="term" value="C:mitochondrial inner membrane"/>
    <property type="evidence" value="ECO:0007669"/>
    <property type="project" value="UniProtKB-SubCell"/>
</dbReference>
<keyword evidence="17" id="KW-1185">Reference proteome</keyword>
<keyword evidence="7" id="KW-0809">Transit peptide</keyword>
<evidence type="ECO:0000313" key="17">
    <source>
        <dbReference type="Proteomes" id="UP000054383"/>
    </source>
</evidence>
<dbReference type="OMA" id="HRSNWRA"/>
<feature type="region of interest" description="Disordered" evidence="15">
    <location>
        <begin position="548"/>
        <end position="617"/>
    </location>
</feature>
<evidence type="ECO:0000256" key="5">
    <source>
        <dbReference type="ARBA" id="ARBA00022792"/>
    </source>
</evidence>
<comment type="similarity">
    <text evidence="2 14">Belongs to the CorA metal ion transporter (MIT) (TC 1.A.35) family.</text>
</comment>
<keyword evidence="11 14" id="KW-0472">Membrane</keyword>
<evidence type="ECO:0000256" key="10">
    <source>
        <dbReference type="ARBA" id="ARBA00023128"/>
    </source>
</evidence>
<keyword evidence="5 14" id="KW-0999">Mitochondrion inner membrane</keyword>
<dbReference type="Proteomes" id="UP000054383">
    <property type="component" value="Unassembled WGS sequence"/>
</dbReference>
<sequence>MLAPSSVKPSAAPSIGLLRFLRSQSDLVHFFTTNPTTKTGNSRVASERRWENRRSKHFSWTDLRPAPCKAHLEASLFSLQRGLKHPNPNPNLSQPMRLPTVSSLSRNHLTPCFFGSRSASTETRKWWRRWYVNRESYLKWVLSRSPPVTTFTDDGAEGNLFNLGRTLASKTLNEPRLRCTEFDENGNVTLVNGEFRKSELIAKYGLLTRDLRKIDSSVLPHILVRPSAILISLLHLRVLIKSDRVLVFDAYGSSNSYTQSVFMYDLEGKLRQRQPQGAGTLPYELRALEAVLISVTSALESEFEGVREPVVRVLRALEEDIDRDKLRHLLVYSKKLGSFEQKARLVRDAIDDILEADDDLAAMYLSERARGEIREETDHQEVEMLLESYHKVCDEIVQASGNLVTAIRNTEEVVKAILDANRNSLMLLDLKFSIGTLGLAAGTLVSALYGMNLKNFIEESDFGFGAVSATCFFFTIVVSLYGLAKLRKLQRVRMWGEGMDSASIGPLGNRGLLPGNRGNWRSDAIEPMLAGLPGEARSDRLKRFREAVHPAAPKVPGPAETPRRSAATRNVRQKPAAKTEKKADDNTEQAAQPGKKPSDNAEQAAPKPDAPLDKSEI</sequence>
<evidence type="ECO:0000256" key="7">
    <source>
        <dbReference type="ARBA" id="ARBA00022946"/>
    </source>
</evidence>
<evidence type="ECO:0000256" key="14">
    <source>
        <dbReference type="RuleBase" id="RU366042"/>
    </source>
</evidence>
<evidence type="ECO:0000256" key="3">
    <source>
        <dbReference type="ARBA" id="ARBA00022448"/>
    </source>
</evidence>
<dbReference type="Pfam" id="PF22099">
    <property type="entry name" value="MRS2-like"/>
    <property type="match status" value="1"/>
</dbReference>
<protein>
    <recommendedName>
        <fullName evidence="14">Magnesium transporter</fullName>
    </recommendedName>
</protein>
<comment type="subcellular location">
    <subcellularLocation>
        <location evidence="1 14">Mitochondrion inner membrane</location>
        <topology evidence="1 14">Multi-pass membrane protein</topology>
    </subcellularLocation>
</comment>
<dbReference type="STRING" id="28573.A0A0U1LSC5"/>
<dbReference type="FunFam" id="2.40.128.330:FF:000002">
    <property type="entry name" value="Inner membrane magnesium transporter mrs2"/>
    <property type="match status" value="1"/>
</dbReference>
<dbReference type="GO" id="GO:0045016">
    <property type="term" value="P:mitochondrial magnesium ion transmembrane transport"/>
    <property type="evidence" value="ECO:0007669"/>
    <property type="project" value="UniProtKB-ARBA"/>
</dbReference>
<gene>
    <name evidence="16" type="ORF">PISL3812_03178</name>
</gene>
<evidence type="ECO:0000313" key="16">
    <source>
        <dbReference type="EMBL" id="CRG86175.1"/>
    </source>
</evidence>
<reference evidence="16 17" key="1">
    <citation type="submission" date="2015-04" db="EMBL/GenBank/DDBJ databases">
        <authorList>
            <person name="Syromyatnikov M.Y."/>
            <person name="Popov V.N."/>
        </authorList>
    </citation>
    <scope>NUCLEOTIDE SEQUENCE [LARGE SCALE GENOMIC DNA]</scope>
    <source>
        <strain evidence="16">WF-38-12</strain>
    </source>
</reference>